<dbReference type="EMBL" id="KN551224">
    <property type="protein sequence ID" value="KHJ92652.1"/>
    <property type="molecule type" value="Genomic_DNA"/>
</dbReference>
<dbReference type="AlphaFoldDB" id="A0A0B1TA57"/>
<feature type="non-terminal residue" evidence="1">
    <location>
        <position position="1"/>
    </location>
</feature>
<sequence>NTATSRNYVKICNDVAFCNNVCNIEVTIEPPQPTINPQRQPTVTCYECESFGGDCFSGQCTAQYCLYQRQRRQSSGTSYVKKSCSNAPFVEYPDSTASTTLNTCEARTIGEIQYQVRVCDSANYCNIACPIQDEQVVSCYQCEATNQADCTTGSCVGKYCLFTRTQTTTGSQIKKSCTNVNELLYPDNGRYASFGICEYRQISSVNYDYKLCNSSSYCNTACPAGPFATTTSSLLNSSTLSNTYFVFALAFTLSILLLC</sequence>
<reference evidence="1 2" key="1">
    <citation type="submission" date="2014-03" db="EMBL/GenBank/DDBJ databases">
        <title>Draft genome of the hookworm Oesophagostomum dentatum.</title>
        <authorList>
            <person name="Mitreva M."/>
        </authorList>
    </citation>
    <scope>NUCLEOTIDE SEQUENCE [LARGE SCALE GENOMIC DNA]</scope>
    <source>
        <strain evidence="1 2">OD-Hann</strain>
    </source>
</reference>
<accession>A0A0B1TA57</accession>
<evidence type="ECO:0000313" key="1">
    <source>
        <dbReference type="EMBL" id="KHJ92652.1"/>
    </source>
</evidence>
<dbReference type="OrthoDB" id="5834533at2759"/>
<evidence type="ECO:0000313" key="2">
    <source>
        <dbReference type="Proteomes" id="UP000053660"/>
    </source>
</evidence>
<name>A0A0B1TA57_OESDE</name>
<protein>
    <submittedName>
        <fullName evidence="1">Uncharacterized protein</fullName>
    </submittedName>
</protein>
<gene>
    <name evidence="1" type="ORF">OESDEN_07458</name>
</gene>
<keyword evidence="2" id="KW-1185">Reference proteome</keyword>
<dbReference type="Proteomes" id="UP000053660">
    <property type="component" value="Unassembled WGS sequence"/>
</dbReference>
<proteinExistence type="predicted"/>
<organism evidence="1 2">
    <name type="scientific">Oesophagostomum dentatum</name>
    <name type="common">Nodular worm</name>
    <dbReference type="NCBI Taxonomy" id="61180"/>
    <lineage>
        <taxon>Eukaryota</taxon>
        <taxon>Metazoa</taxon>
        <taxon>Ecdysozoa</taxon>
        <taxon>Nematoda</taxon>
        <taxon>Chromadorea</taxon>
        <taxon>Rhabditida</taxon>
        <taxon>Rhabditina</taxon>
        <taxon>Rhabditomorpha</taxon>
        <taxon>Strongyloidea</taxon>
        <taxon>Strongylidae</taxon>
        <taxon>Oesophagostomum</taxon>
    </lineage>
</organism>